<evidence type="ECO:0008006" key="3">
    <source>
        <dbReference type="Google" id="ProtNLM"/>
    </source>
</evidence>
<dbReference type="HOGENOM" id="CLU_120353_0_0_6"/>
<protein>
    <recommendedName>
        <fullName evidence="3">DUF1841 domain-containing protein</fullName>
    </recommendedName>
</protein>
<evidence type="ECO:0000313" key="2">
    <source>
        <dbReference type="Proteomes" id="UP000028839"/>
    </source>
</evidence>
<gene>
    <name evidence="1" type="ORF">IB75_06080</name>
</gene>
<reference evidence="1 2" key="1">
    <citation type="submission" date="2014-07" db="EMBL/GenBank/DDBJ databases">
        <title>Comparative analysis of Nitrosococcus oceani genome inventories of strains from Pacific and Atlantic gyres.</title>
        <authorList>
            <person name="Lim C.K."/>
            <person name="Wang L."/>
            <person name="Sayavedra-Soto L.A."/>
            <person name="Klotz M.G."/>
        </authorList>
    </citation>
    <scope>NUCLEOTIDE SEQUENCE [LARGE SCALE GENOMIC DNA]</scope>
    <source>
        <strain evidence="1 2">C-27</strain>
    </source>
</reference>
<name>A0A0E2Z376_9GAMM</name>
<organism evidence="1 2">
    <name type="scientific">Nitrosococcus oceani C-27</name>
    <dbReference type="NCBI Taxonomy" id="314279"/>
    <lineage>
        <taxon>Bacteria</taxon>
        <taxon>Pseudomonadati</taxon>
        <taxon>Pseudomonadota</taxon>
        <taxon>Gammaproteobacteria</taxon>
        <taxon>Chromatiales</taxon>
        <taxon>Chromatiaceae</taxon>
        <taxon>Nitrosococcus</taxon>
    </lineage>
</organism>
<proteinExistence type="predicted"/>
<dbReference type="InterPro" id="IPR014993">
    <property type="entry name" value="DUF1841"/>
</dbReference>
<dbReference type="Proteomes" id="UP000028839">
    <property type="component" value="Unassembled WGS sequence"/>
</dbReference>
<evidence type="ECO:0000313" key="1">
    <source>
        <dbReference type="EMBL" id="KFI19959.1"/>
    </source>
</evidence>
<sequence length="140" mass="16569">MYSQDRQQMRQVFLEVRKKQRAKEPLSPLEALMEKVIDQHPEYHPFLDHEESLQQEFSSQNGQENPFLHMALHISLQEQIQVDRPPGIRKTYQMLVARSPDLHQAEHRMMECLAQMLWQAQSSGSPPSEETYLDCLRRLL</sequence>
<dbReference type="EMBL" id="JPGN01000034">
    <property type="protein sequence ID" value="KFI19959.1"/>
    <property type="molecule type" value="Genomic_DNA"/>
</dbReference>
<dbReference type="Pfam" id="PF08897">
    <property type="entry name" value="DUF1841"/>
    <property type="match status" value="1"/>
</dbReference>
<dbReference type="AlphaFoldDB" id="A0A0E2Z376"/>
<comment type="caution">
    <text evidence="1">The sequence shown here is derived from an EMBL/GenBank/DDBJ whole genome shotgun (WGS) entry which is preliminary data.</text>
</comment>
<accession>A0A0E2Z376</accession>
<dbReference type="OrthoDB" id="9789432at2"/>